<proteinExistence type="predicted"/>
<dbReference type="Proteomes" id="UP000007752">
    <property type="component" value="Chromosome 6"/>
</dbReference>
<reference evidence="2" key="2">
    <citation type="submission" date="2008-12" db="EMBL/GenBank/DDBJ databases">
        <title>Improved gene annotation of the rice (Oryza sativa) genomes.</title>
        <authorList>
            <person name="Wang J."/>
            <person name="Li R."/>
            <person name="Fan W."/>
            <person name="Huang Q."/>
            <person name="Zhang J."/>
            <person name="Zhou Y."/>
            <person name="Hu Y."/>
            <person name="Zi S."/>
            <person name="Li J."/>
            <person name="Ni P."/>
            <person name="Zheng H."/>
            <person name="Zhang Y."/>
            <person name="Zhao M."/>
            <person name="Hao Q."/>
            <person name="McDermott J."/>
            <person name="Samudrala R."/>
            <person name="Kristiansen K."/>
            <person name="Wong G.K.-S."/>
        </authorList>
    </citation>
    <scope>NUCLEOTIDE SEQUENCE</scope>
</reference>
<dbReference type="AlphaFoldDB" id="B9FSK2"/>
<gene>
    <name evidence="2" type="ORF">OsJ_20843</name>
</gene>
<evidence type="ECO:0000313" key="2">
    <source>
        <dbReference type="EMBL" id="EEE65463.1"/>
    </source>
</evidence>
<feature type="region of interest" description="Disordered" evidence="1">
    <location>
        <begin position="1"/>
        <end position="68"/>
    </location>
</feature>
<organism evidence="2">
    <name type="scientific">Oryza sativa subsp. japonica</name>
    <name type="common">Rice</name>
    <dbReference type="NCBI Taxonomy" id="39947"/>
    <lineage>
        <taxon>Eukaryota</taxon>
        <taxon>Viridiplantae</taxon>
        <taxon>Streptophyta</taxon>
        <taxon>Embryophyta</taxon>
        <taxon>Tracheophyta</taxon>
        <taxon>Spermatophyta</taxon>
        <taxon>Magnoliopsida</taxon>
        <taxon>Liliopsida</taxon>
        <taxon>Poales</taxon>
        <taxon>Poaceae</taxon>
        <taxon>BOP clade</taxon>
        <taxon>Oryzoideae</taxon>
        <taxon>Oryzeae</taxon>
        <taxon>Oryzinae</taxon>
        <taxon>Oryza</taxon>
        <taxon>Oryza sativa</taxon>
    </lineage>
</organism>
<evidence type="ECO:0000256" key="1">
    <source>
        <dbReference type="SAM" id="MobiDB-lite"/>
    </source>
</evidence>
<name>B9FSK2_ORYSJ</name>
<feature type="compositionally biased region" description="Basic residues" evidence="1">
    <location>
        <begin position="59"/>
        <end position="68"/>
    </location>
</feature>
<accession>B9FSK2</accession>
<sequence length="68" mass="7381">MALPSGAWQSGNAGGREDGDADGWQDHRGHSRVAMPREERIVMAMAARGKDGTPGRLQWRPRRSNPAG</sequence>
<reference evidence="2" key="1">
    <citation type="journal article" date="2005" name="PLoS Biol.">
        <title>The genomes of Oryza sativa: a history of duplications.</title>
        <authorList>
            <person name="Yu J."/>
            <person name="Wang J."/>
            <person name="Lin W."/>
            <person name="Li S."/>
            <person name="Li H."/>
            <person name="Zhou J."/>
            <person name="Ni P."/>
            <person name="Dong W."/>
            <person name="Hu S."/>
            <person name="Zeng C."/>
            <person name="Zhang J."/>
            <person name="Zhang Y."/>
            <person name="Li R."/>
            <person name="Xu Z."/>
            <person name="Li S."/>
            <person name="Li X."/>
            <person name="Zheng H."/>
            <person name="Cong L."/>
            <person name="Lin L."/>
            <person name="Yin J."/>
            <person name="Geng J."/>
            <person name="Li G."/>
            <person name="Shi J."/>
            <person name="Liu J."/>
            <person name="Lv H."/>
            <person name="Li J."/>
            <person name="Wang J."/>
            <person name="Deng Y."/>
            <person name="Ran L."/>
            <person name="Shi X."/>
            <person name="Wang X."/>
            <person name="Wu Q."/>
            <person name="Li C."/>
            <person name="Ren X."/>
            <person name="Wang J."/>
            <person name="Wang X."/>
            <person name="Li D."/>
            <person name="Liu D."/>
            <person name="Zhang X."/>
            <person name="Ji Z."/>
            <person name="Zhao W."/>
            <person name="Sun Y."/>
            <person name="Zhang Z."/>
            <person name="Bao J."/>
            <person name="Han Y."/>
            <person name="Dong L."/>
            <person name="Ji J."/>
            <person name="Chen P."/>
            <person name="Wu S."/>
            <person name="Liu J."/>
            <person name="Xiao Y."/>
            <person name="Bu D."/>
            <person name="Tan J."/>
            <person name="Yang L."/>
            <person name="Ye C."/>
            <person name="Zhang J."/>
            <person name="Xu J."/>
            <person name="Zhou Y."/>
            <person name="Yu Y."/>
            <person name="Zhang B."/>
            <person name="Zhuang S."/>
            <person name="Wei H."/>
            <person name="Liu B."/>
            <person name="Lei M."/>
            <person name="Yu H."/>
            <person name="Li Y."/>
            <person name="Xu H."/>
            <person name="Wei S."/>
            <person name="He X."/>
            <person name="Fang L."/>
            <person name="Zhang Z."/>
            <person name="Zhang Y."/>
            <person name="Huang X."/>
            <person name="Su Z."/>
            <person name="Tong W."/>
            <person name="Li J."/>
            <person name="Tong Z."/>
            <person name="Li S."/>
            <person name="Ye J."/>
            <person name="Wang L."/>
            <person name="Fang L."/>
            <person name="Lei T."/>
            <person name="Chen C."/>
            <person name="Chen H."/>
            <person name="Xu Z."/>
            <person name="Li H."/>
            <person name="Huang H."/>
            <person name="Zhang F."/>
            <person name="Xu H."/>
            <person name="Li N."/>
            <person name="Zhao C."/>
            <person name="Li S."/>
            <person name="Dong L."/>
            <person name="Huang Y."/>
            <person name="Li L."/>
            <person name="Xi Y."/>
            <person name="Qi Q."/>
            <person name="Li W."/>
            <person name="Zhang B."/>
            <person name="Hu W."/>
            <person name="Zhang Y."/>
            <person name="Tian X."/>
            <person name="Jiao Y."/>
            <person name="Liang X."/>
            <person name="Jin J."/>
            <person name="Gao L."/>
            <person name="Zheng W."/>
            <person name="Hao B."/>
            <person name="Liu S."/>
            <person name="Wang W."/>
            <person name="Yuan L."/>
            <person name="Cao M."/>
            <person name="McDermott J."/>
            <person name="Samudrala R."/>
            <person name="Wang J."/>
            <person name="Wong G.K."/>
            <person name="Yang H."/>
        </authorList>
    </citation>
    <scope>NUCLEOTIDE SEQUENCE [LARGE SCALE GENOMIC DNA]</scope>
</reference>
<dbReference type="EMBL" id="CM000143">
    <property type="protein sequence ID" value="EEE65463.1"/>
    <property type="molecule type" value="Genomic_DNA"/>
</dbReference>
<protein>
    <submittedName>
        <fullName evidence="2">Uncharacterized protein</fullName>
    </submittedName>
</protein>